<name>A0A1I6MGJ6_9BACT</name>
<evidence type="ECO:0000256" key="1">
    <source>
        <dbReference type="SAM" id="MobiDB-lite"/>
    </source>
</evidence>
<evidence type="ECO:0000313" key="3">
    <source>
        <dbReference type="Proteomes" id="UP000199024"/>
    </source>
</evidence>
<dbReference type="EMBL" id="FOZL01000001">
    <property type="protein sequence ID" value="SFS14783.1"/>
    <property type="molecule type" value="Genomic_DNA"/>
</dbReference>
<sequence length="81" mass="8807">MATTTAVGTAEGLAITPDGMERFALRPGDTVTVAIDSLAVRPHLAEIERLIRETPGMLGGPYEPAEALMQERREEDENSPW</sequence>
<reference evidence="2 3" key="1">
    <citation type="submission" date="2016-10" db="EMBL/GenBank/DDBJ databases">
        <authorList>
            <person name="de Groot N.N."/>
        </authorList>
    </citation>
    <scope>NUCLEOTIDE SEQUENCE [LARGE SCALE GENOMIC DNA]</scope>
    <source>
        <strain evidence="2 3">DSM 21001</strain>
    </source>
</reference>
<keyword evidence="3" id="KW-1185">Reference proteome</keyword>
<dbReference type="AlphaFoldDB" id="A0A1I6MGJ6"/>
<organism evidence="2 3">
    <name type="scientific">Granulicella pectinivorans</name>
    <dbReference type="NCBI Taxonomy" id="474950"/>
    <lineage>
        <taxon>Bacteria</taxon>
        <taxon>Pseudomonadati</taxon>
        <taxon>Acidobacteriota</taxon>
        <taxon>Terriglobia</taxon>
        <taxon>Terriglobales</taxon>
        <taxon>Acidobacteriaceae</taxon>
        <taxon>Granulicella</taxon>
    </lineage>
</organism>
<dbReference type="Proteomes" id="UP000199024">
    <property type="component" value="Unassembled WGS sequence"/>
</dbReference>
<protein>
    <submittedName>
        <fullName evidence="2">Uncharacterized protein</fullName>
    </submittedName>
</protein>
<evidence type="ECO:0000313" key="2">
    <source>
        <dbReference type="EMBL" id="SFS14783.1"/>
    </source>
</evidence>
<dbReference type="STRING" id="474950.SAMN05421771_2597"/>
<proteinExistence type="predicted"/>
<accession>A0A1I6MGJ6</accession>
<dbReference type="RefSeq" id="WP_089839508.1">
    <property type="nucleotide sequence ID" value="NZ_FOZL01000001.1"/>
</dbReference>
<gene>
    <name evidence="2" type="ORF">SAMN05421771_2597</name>
</gene>
<feature type="region of interest" description="Disordered" evidence="1">
    <location>
        <begin position="55"/>
        <end position="81"/>
    </location>
</feature>